<evidence type="ECO:0000256" key="7">
    <source>
        <dbReference type="ARBA" id="ARBA00023157"/>
    </source>
</evidence>
<dbReference type="InterPro" id="IPR000471">
    <property type="entry name" value="Interferon_alpha/beta/delta"/>
</dbReference>
<evidence type="ECO:0000313" key="10">
    <source>
        <dbReference type="Proteomes" id="UP000314986"/>
    </source>
</evidence>
<evidence type="ECO:0000256" key="1">
    <source>
        <dbReference type="ARBA" id="ARBA00004613"/>
    </source>
</evidence>
<keyword evidence="4" id="KW-0964">Secreted</keyword>
<dbReference type="Gene3D" id="1.20.1250.10">
    <property type="match status" value="1"/>
</dbReference>
<evidence type="ECO:0000256" key="6">
    <source>
        <dbReference type="ARBA" id="ARBA00023118"/>
    </source>
</evidence>
<comment type="similarity">
    <text evidence="2">Belongs to the alpha/beta interferon family.</text>
</comment>
<feature type="transmembrane region" description="Helical" evidence="8">
    <location>
        <begin position="20"/>
        <end position="43"/>
    </location>
</feature>
<dbReference type="GO" id="GO:0006955">
    <property type="term" value="P:immune response"/>
    <property type="evidence" value="ECO:0007669"/>
    <property type="project" value="UniProtKB-ARBA"/>
</dbReference>
<organism evidence="9 10">
    <name type="scientific">Callorhinchus milii</name>
    <name type="common">Ghost shark</name>
    <dbReference type="NCBI Taxonomy" id="7868"/>
    <lineage>
        <taxon>Eukaryota</taxon>
        <taxon>Metazoa</taxon>
        <taxon>Chordata</taxon>
        <taxon>Craniata</taxon>
        <taxon>Vertebrata</taxon>
        <taxon>Chondrichthyes</taxon>
        <taxon>Holocephali</taxon>
        <taxon>Chimaeriformes</taxon>
        <taxon>Callorhinchidae</taxon>
        <taxon>Callorhinchus</taxon>
    </lineage>
</organism>
<dbReference type="PANTHER" id="PTHR11691:SF73">
    <property type="entry name" value="INTERFERON BETA"/>
    <property type="match status" value="1"/>
</dbReference>
<evidence type="ECO:0000256" key="8">
    <source>
        <dbReference type="SAM" id="Phobius"/>
    </source>
</evidence>
<dbReference type="Pfam" id="PF00143">
    <property type="entry name" value="Interferon"/>
    <property type="match status" value="1"/>
</dbReference>
<dbReference type="GO" id="GO:0005126">
    <property type="term" value="F:cytokine receptor binding"/>
    <property type="evidence" value="ECO:0007669"/>
    <property type="project" value="InterPro"/>
</dbReference>
<reference evidence="9" key="4">
    <citation type="submission" date="2025-08" db="UniProtKB">
        <authorList>
            <consortium name="Ensembl"/>
        </authorList>
    </citation>
    <scope>IDENTIFICATION</scope>
</reference>
<protein>
    <submittedName>
        <fullName evidence="9">Uncharacterized protein</fullName>
    </submittedName>
</protein>
<keyword evidence="5" id="KW-0732">Signal</keyword>
<dbReference type="GO" id="GO:0051607">
    <property type="term" value="P:defense response to virus"/>
    <property type="evidence" value="ECO:0007669"/>
    <property type="project" value="UniProtKB-KW"/>
</dbReference>
<dbReference type="GO" id="GO:0005615">
    <property type="term" value="C:extracellular space"/>
    <property type="evidence" value="ECO:0007669"/>
    <property type="project" value="UniProtKB-KW"/>
</dbReference>
<dbReference type="Proteomes" id="UP000314986">
    <property type="component" value="Unassembled WGS sequence"/>
</dbReference>
<reference evidence="10" key="1">
    <citation type="journal article" date="2006" name="Science">
        <title>Ancient noncoding elements conserved in the human genome.</title>
        <authorList>
            <person name="Venkatesh B."/>
            <person name="Kirkness E.F."/>
            <person name="Loh Y.H."/>
            <person name="Halpern A.L."/>
            <person name="Lee A.P."/>
            <person name="Johnson J."/>
            <person name="Dandona N."/>
            <person name="Viswanathan L.D."/>
            <person name="Tay A."/>
            <person name="Venter J.C."/>
            <person name="Strausberg R.L."/>
            <person name="Brenner S."/>
        </authorList>
    </citation>
    <scope>NUCLEOTIDE SEQUENCE [LARGE SCALE GENOMIC DNA]</scope>
</reference>
<keyword evidence="8" id="KW-1133">Transmembrane helix</keyword>
<reference evidence="9" key="5">
    <citation type="submission" date="2025-09" db="UniProtKB">
        <authorList>
            <consortium name="Ensembl"/>
        </authorList>
    </citation>
    <scope>IDENTIFICATION</scope>
</reference>
<keyword evidence="7" id="KW-1015">Disulfide bond</keyword>
<dbReference type="InParanoid" id="A0A4W3HT71"/>
<keyword evidence="8" id="KW-0812">Transmembrane</keyword>
<accession>A0A4W3HT71</accession>
<dbReference type="PANTHER" id="PTHR11691">
    <property type="entry name" value="TYPE I INTERFERON"/>
    <property type="match status" value="1"/>
</dbReference>
<dbReference type="SUPFAM" id="SSF47266">
    <property type="entry name" value="4-helical cytokines"/>
    <property type="match status" value="1"/>
</dbReference>
<reference evidence="10" key="2">
    <citation type="journal article" date="2007" name="PLoS Biol.">
        <title>Survey sequencing and comparative analysis of the elephant shark (Callorhinchus milii) genome.</title>
        <authorList>
            <person name="Venkatesh B."/>
            <person name="Kirkness E.F."/>
            <person name="Loh Y.H."/>
            <person name="Halpern A.L."/>
            <person name="Lee A.P."/>
            <person name="Johnson J."/>
            <person name="Dandona N."/>
            <person name="Viswanathan L.D."/>
            <person name="Tay A."/>
            <person name="Venter J.C."/>
            <person name="Strausberg R.L."/>
            <person name="Brenner S."/>
        </authorList>
    </citation>
    <scope>NUCLEOTIDE SEQUENCE [LARGE SCALE GENOMIC DNA]</scope>
</reference>
<dbReference type="InterPro" id="IPR009079">
    <property type="entry name" value="4_helix_cytokine-like_core"/>
</dbReference>
<evidence type="ECO:0000313" key="9">
    <source>
        <dbReference type="Ensembl" id="ENSCMIP00000018520.1"/>
    </source>
</evidence>
<dbReference type="FunCoup" id="A0A4W3HT71">
    <property type="interactions" value="43"/>
</dbReference>
<dbReference type="Ensembl" id="ENSCMIT00000018870.1">
    <property type="protein sequence ID" value="ENSCMIP00000018520.1"/>
    <property type="gene ID" value="ENSCMIG00000008703.1"/>
</dbReference>
<keyword evidence="10" id="KW-1185">Reference proteome</keyword>
<keyword evidence="6" id="KW-0051">Antiviral defense</keyword>
<evidence type="ECO:0000256" key="4">
    <source>
        <dbReference type="ARBA" id="ARBA00022525"/>
    </source>
</evidence>
<dbReference type="GO" id="GO:0005125">
    <property type="term" value="F:cytokine activity"/>
    <property type="evidence" value="ECO:0007669"/>
    <property type="project" value="UniProtKB-KW"/>
</dbReference>
<name>A0A4W3HT71_CALMI</name>
<proteinExistence type="inferred from homology"/>
<reference evidence="10" key="3">
    <citation type="journal article" date="2014" name="Nature">
        <title>Elephant shark genome provides unique insights into gnathostome evolution.</title>
        <authorList>
            <consortium name="International Elephant Shark Genome Sequencing Consortium"/>
            <person name="Venkatesh B."/>
            <person name="Lee A.P."/>
            <person name="Ravi V."/>
            <person name="Maurya A.K."/>
            <person name="Lian M.M."/>
            <person name="Swann J.B."/>
            <person name="Ohta Y."/>
            <person name="Flajnik M.F."/>
            <person name="Sutoh Y."/>
            <person name="Kasahara M."/>
            <person name="Hoon S."/>
            <person name="Gangu V."/>
            <person name="Roy S.W."/>
            <person name="Irimia M."/>
            <person name="Korzh V."/>
            <person name="Kondrychyn I."/>
            <person name="Lim Z.W."/>
            <person name="Tay B.H."/>
            <person name="Tohari S."/>
            <person name="Kong K.W."/>
            <person name="Ho S."/>
            <person name="Lorente-Galdos B."/>
            <person name="Quilez J."/>
            <person name="Marques-Bonet T."/>
            <person name="Raney B.J."/>
            <person name="Ingham P.W."/>
            <person name="Tay A."/>
            <person name="Hillier L.W."/>
            <person name="Minx P."/>
            <person name="Boehm T."/>
            <person name="Wilson R.K."/>
            <person name="Brenner S."/>
            <person name="Warren W.C."/>
        </authorList>
    </citation>
    <scope>NUCLEOTIDE SEQUENCE [LARGE SCALE GENOMIC DNA]</scope>
</reference>
<keyword evidence="3" id="KW-0202">Cytokine</keyword>
<keyword evidence="8" id="KW-0472">Membrane</keyword>
<comment type="subcellular location">
    <subcellularLocation>
        <location evidence="1">Secreted</location>
    </subcellularLocation>
</comment>
<dbReference type="AlphaFoldDB" id="A0A4W3HT71"/>
<evidence type="ECO:0000256" key="5">
    <source>
        <dbReference type="ARBA" id="ARBA00022729"/>
    </source>
</evidence>
<evidence type="ECO:0000256" key="3">
    <source>
        <dbReference type="ARBA" id="ARBA00022514"/>
    </source>
</evidence>
<evidence type="ECO:0000256" key="2">
    <source>
        <dbReference type="ARBA" id="ARBA00011033"/>
    </source>
</evidence>
<sequence>MVSVPLLQLHSQVTQDPDCYYIIVCVCVHISLPGTGPLLLLYYRVCLCVCVCAQPGNRILTYYYIMLYYCVCVAQPGDRKLIAHRALRRIRAIYSGTLHNATWDRERTVFFRTLLDAQLEDLKESLGKRPSHSGKSWKNSVRKYFRKLRSFLRKEGYSTCSWAVVLDGTRRILQQLYTEGMN</sequence>